<reference evidence="2" key="1">
    <citation type="submission" date="2016-12" db="EMBL/GenBank/DDBJ databases">
        <authorList>
            <person name="Varghese N."/>
            <person name="Submissions S."/>
        </authorList>
    </citation>
    <scope>NUCLEOTIDE SEQUENCE [LARGE SCALE GENOMIC DNA]</scope>
    <source>
        <strain evidence="2">DSM 25035</strain>
    </source>
</reference>
<accession>A0A1M7ZA93</accession>
<protein>
    <submittedName>
        <fullName evidence="1">Uncharacterized protein</fullName>
    </submittedName>
</protein>
<dbReference type="AlphaFoldDB" id="A0A1M7ZA93"/>
<evidence type="ECO:0000313" key="2">
    <source>
        <dbReference type="Proteomes" id="UP000184609"/>
    </source>
</evidence>
<organism evidence="1 2">
    <name type="scientific">Algoriphagus zhangzhouensis</name>
    <dbReference type="NCBI Taxonomy" id="1073327"/>
    <lineage>
        <taxon>Bacteria</taxon>
        <taxon>Pseudomonadati</taxon>
        <taxon>Bacteroidota</taxon>
        <taxon>Cytophagia</taxon>
        <taxon>Cytophagales</taxon>
        <taxon>Cyclobacteriaceae</taxon>
        <taxon>Algoriphagus</taxon>
    </lineage>
</organism>
<sequence>MGKNIFNTLSSAIRTIIGHYKNINELIVKSDEENIDDLLKKPKDKLAFEEAIEDLMKEKSKSKKIILNNKEVTISI</sequence>
<name>A0A1M7ZA93_9BACT</name>
<keyword evidence="2" id="KW-1185">Reference proteome</keyword>
<gene>
    <name evidence="1" type="ORF">SAMN04488108_1452</name>
</gene>
<dbReference type="EMBL" id="FRXN01000002">
    <property type="protein sequence ID" value="SHO61606.1"/>
    <property type="molecule type" value="Genomic_DNA"/>
</dbReference>
<dbReference type="RefSeq" id="WP_073571117.1">
    <property type="nucleotide sequence ID" value="NZ_FRXN01000002.1"/>
</dbReference>
<evidence type="ECO:0000313" key="1">
    <source>
        <dbReference type="EMBL" id="SHO61606.1"/>
    </source>
</evidence>
<dbReference type="Proteomes" id="UP000184609">
    <property type="component" value="Unassembled WGS sequence"/>
</dbReference>
<proteinExistence type="predicted"/>